<evidence type="ECO:0000313" key="1">
    <source>
        <dbReference type="EMBL" id="GMI23045.1"/>
    </source>
</evidence>
<dbReference type="OrthoDB" id="441016at2759"/>
<organism evidence="1 2">
    <name type="scientific">Triparma columacea</name>
    <dbReference type="NCBI Taxonomy" id="722753"/>
    <lineage>
        <taxon>Eukaryota</taxon>
        <taxon>Sar</taxon>
        <taxon>Stramenopiles</taxon>
        <taxon>Ochrophyta</taxon>
        <taxon>Bolidophyceae</taxon>
        <taxon>Parmales</taxon>
        <taxon>Triparmaceae</taxon>
        <taxon>Triparma</taxon>
    </lineage>
</organism>
<protein>
    <submittedName>
        <fullName evidence="1">Uncharacterized protein</fullName>
    </submittedName>
</protein>
<dbReference type="Proteomes" id="UP001165065">
    <property type="component" value="Unassembled WGS sequence"/>
</dbReference>
<name>A0A9W7FVX8_9STRA</name>
<evidence type="ECO:0000313" key="2">
    <source>
        <dbReference type="Proteomes" id="UP001165065"/>
    </source>
</evidence>
<reference evidence="2" key="1">
    <citation type="journal article" date="2023" name="Commun. Biol.">
        <title>Genome analysis of Parmales, the sister group of diatoms, reveals the evolutionary specialization of diatoms from phago-mixotrophs to photoautotrophs.</title>
        <authorList>
            <person name="Ban H."/>
            <person name="Sato S."/>
            <person name="Yoshikawa S."/>
            <person name="Yamada K."/>
            <person name="Nakamura Y."/>
            <person name="Ichinomiya M."/>
            <person name="Sato N."/>
            <person name="Blanc-Mathieu R."/>
            <person name="Endo H."/>
            <person name="Kuwata A."/>
            <person name="Ogata H."/>
        </authorList>
    </citation>
    <scope>NUCLEOTIDE SEQUENCE [LARGE SCALE GENOMIC DNA]</scope>
</reference>
<sequence length="210" mass="23401">MCLYEFLPTCIKKVQFAILLDSPHIIPELRTLSDINHELNFVSTLTKQEKEILTSKYEHALASAEQRLALLDNSIVAKPPGGWGLTPRARLKYITKKYGATWYVYFWATWVAHGTIIWTGIKSGFIDAPYMLAIGSDLLTTFGDNLGAGWGTVDLESRVDPGMGEMGVTVVLNEMFEPVRSAFVVATVKPISRMVGMSPKYDFMDSSDVK</sequence>
<keyword evidence="2" id="KW-1185">Reference proteome</keyword>
<dbReference type="AlphaFoldDB" id="A0A9W7FVX8"/>
<proteinExistence type="predicted"/>
<dbReference type="EMBL" id="BRYA01000559">
    <property type="protein sequence ID" value="GMI23045.1"/>
    <property type="molecule type" value="Genomic_DNA"/>
</dbReference>
<comment type="caution">
    <text evidence="1">The sequence shown here is derived from an EMBL/GenBank/DDBJ whole genome shotgun (WGS) entry which is preliminary data.</text>
</comment>
<accession>A0A9W7FVX8</accession>
<gene>
    <name evidence="1" type="ORF">TrCOL_g8124</name>
</gene>